<reference evidence="1" key="2">
    <citation type="journal article" date="2020" name="Nat. Commun.">
        <title>Large-scale genome sequencing of mycorrhizal fungi provides insights into the early evolution of symbiotic traits.</title>
        <authorList>
            <person name="Miyauchi S."/>
            <person name="Kiss E."/>
            <person name="Kuo A."/>
            <person name="Drula E."/>
            <person name="Kohler A."/>
            <person name="Sanchez-Garcia M."/>
            <person name="Morin E."/>
            <person name="Andreopoulos B."/>
            <person name="Barry K.W."/>
            <person name="Bonito G."/>
            <person name="Buee M."/>
            <person name="Carver A."/>
            <person name="Chen C."/>
            <person name="Cichocki N."/>
            <person name="Clum A."/>
            <person name="Culley D."/>
            <person name="Crous P.W."/>
            <person name="Fauchery L."/>
            <person name="Girlanda M."/>
            <person name="Hayes R.D."/>
            <person name="Keri Z."/>
            <person name="LaButti K."/>
            <person name="Lipzen A."/>
            <person name="Lombard V."/>
            <person name="Magnuson J."/>
            <person name="Maillard F."/>
            <person name="Murat C."/>
            <person name="Nolan M."/>
            <person name="Ohm R.A."/>
            <person name="Pangilinan J."/>
            <person name="Pereira M.F."/>
            <person name="Perotto S."/>
            <person name="Peter M."/>
            <person name="Pfister S."/>
            <person name="Riley R."/>
            <person name="Sitrit Y."/>
            <person name="Stielow J.B."/>
            <person name="Szollosi G."/>
            <person name="Zifcakova L."/>
            <person name="Stursova M."/>
            <person name="Spatafora J.W."/>
            <person name="Tedersoo L."/>
            <person name="Vaario L.M."/>
            <person name="Yamada A."/>
            <person name="Yan M."/>
            <person name="Wang P."/>
            <person name="Xu J."/>
            <person name="Bruns T."/>
            <person name="Baldrian P."/>
            <person name="Vilgalys R."/>
            <person name="Dunand C."/>
            <person name="Henrissat B."/>
            <person name="Grigoriev I.V."/>
            <person name="Hibbett D."/>
            <person name="Nagy L.G."/>
            <person name="Martin F.M."/>
        </authorList>
    </citation>
    <scope>NUCLEOTIDE SEQUENCE</scope>
    <source>
        <strain evidence="1">Prilba</strain>
    </source>
</reference>
<organism evidence="1 2">
    <name type="scientific">Russula ochroleuca</name>
    <dbReference type="NCBI Taxonomy" id="152965"/>
    <lineage>
        <taxon>Eukaryota</taxon>
        <taxon>Fungi</taxon>
        <taxon>Dikarya</taxon>
        <taxon>Basidiomycota</taxon>
        <taxon>Agaricomycotina</taxon>
        <taxon>Agaricomycetes</taxon>
        <taxon>Russulales</taxon>
        <taxon>Russulaceae</taxon>
        <taxon>Russula</taxon>
    </lineage>
</organism>
<evidence type="ECO:0000313" key="1">
    <source>
        <dbReference type="EMBL" id="KAF8473671.1"/>
    </source>
</evidence>
<dbReference type="AlphaFoldDB" id="A0A9P5K036"/>
<dbReference type="EMBL" id="WHVB01000018">
    <property type="protein sequence ID" value="KAF8473671.1"/>
    <property type="molecule type" value="Genomic_DNA"/>
</dbReference>
<proteinExistence type="predicted"/>
<protein>
    <submittedName>
        <fullName evidence="1">Uncharacterized protein</fullName>
    </submittedName>
</protein>
<sequence length="256" mass="28688">MTGRVGPVGSVTYRGLYWGGYFLKAQPRSSVIRTSMPAGETLWTSPHSRITTKDPRPKELKRIHWDAVINYQVKSRKLATAPKSAEEDTRRGIIDIVLGRKFLMVSSWLLGVINPASLRAILRAGPVKNVAESPCSPFSTAAACLASVDTFVKDPPFSAKKSDNKKAVIWRMLARGFATATTPSARRKESAARATAMEKYIYKIEGVTRSMRNSASEWVRKMMLEGRNVSRKLCIIDPRDEGIPWVYTGFNIFWKF</sequence>
<comment type="caution">
    <text evidence="1">The sequence shown here is derived from an EMBL/GenBank/DDBJ whole genome shotgun (WGS) entry which is preliminary data.</text>
</comment>
<name>A0A9P5K036_9AGAM</name>
<keyword evidence="2" id="KW-1185">Reference proteome</keyword>
<reference evidence="1" key="1">
    <citation type="submission" date="2019-10" db="EMBL/GenBank/DDBJ databases">
        <authorList>
            <consortium name="DOE Joint Genome Institute"/>
            <person name="Kuo A."/>
            <person name="Miyauchi S."/>
            <person name="Kiss E."/>
            <person name="Drula E."/>
            <person name="Kohler A."/>
            <person name="Sanchez-Garcia M."/>
            <person name="Andreopoulos B."/>
            <person name="Barry K.W."/>
            <person name="Bonito G."/>
            <person name="Buee M."/>
            <person name="Carver A."/>
            <person name="Chen C."/>
            <person name="Cichocki N."/>
            <person name="Clum A."/>
            <person name="Culley D."/>
            <person name="Crous P.W."/>
            <person name="Fauchery L."/>
            <person name="Girlanda M."/>
            <person name="Hayes R."/>
            <person name="Keri Z."/>
            <person name="LaButti K."/>
            <person name="Lipzen A."/>
            <person name="Lombard V."/>
            <person name="Magnuson J."/>
            <person name="Maillard F."/>
            <person name="Morin E."/>
            <person name="Murat C."/>
            <person name="Nolan M."/>
            <person name="Ohm R."/>
            <person name="Pangilinan J."/>
            <person name="Pereira M."/>
            <person name="Perotto S."/>
            <person name="Peter M."/>
            <person name="Riley R."/>
            <person name="Sitrit Y."/>
            <person name="Stielow B."/>
            <person name="Szollosi G."/>
            <person name="Zifcakova L."/>
            <person name="Stursova M."/>
            <person name="Spatafora J.W."/>
            <person name="Tedersoo L."/>
            <person name="Vaario L.-M."/>
            <person name="Yamada A."/>
            <person name="Yan M."/>
            <person name="Wang P."/>
            <person name="Xu J."/>
            <person name="Bruns T."/>
            <person name="Baldrian P."/>
            <person name="Vilgalys R."/>
            <person name="Henrissat B."/>
            <person name="Grigoriev I.V."/>
            <person name="Hibbett D."/>
            <person name="Nagy L.G."/>
            <person name="Martin F.M."/>
        </authorList>
    </citation>
    <scope>NUCLEOTIDE SEQUENCE</scope>
    <source>
        <strain evidence="1">Prilba</strain>
    </source>
</reference>
<dbReference type="Proteomes" id="UP000759537">
    <property type="component" value="Unassembled WGS sequence"/>
</dbReference>
<gene>
    <name evidence="1" type="ORF">DFH94DRAFT_684295</name>
</gene>
<evidence type="ECO:0000313" key="2">
    <source>
        <dbReference type="Proteomes" id="UP000759537"/>
    </source>
</evidence>
<accession>A0A9P5K036</accession>